<keyword evidence="2" id="KW-1185">Reference proteome</keyword>
<protein>
    <recommendedName>
        <fullName evidence="3">DUF3822 family protein</fullName>
    </recommendedName>
</protein>
<evidence type="ECO:0008006" key="3">
    <source>
        <dbReference type="Google" id="ProtNLM"/>
    </source>
</evidence>
<proteinExistence type="predicted"/>
<gene>
    <name evidence="1" type="ORF">ACFS29_04130</name>
</gene>
<reference evidence="2" key="1">
    <citation type="journal article" date="2019" name="Int. J. Syst. Evol. Microbiol.">
        <title>The Global Catalogue of Microorganisms (GCM) 10K type strain sequencing project: providing services to taxonomists for standard genome sequencing and annotation.</title>
        <authorList>
            <consortium name="The Broad Institute Genomics Platform"/>
            <consortium name="The Broad Institute Genome Sequencing Center for Infectious Disease"/>
            <person name="Wu L."/>
            <person name="Ma J."/>
        </authorList>
    </citation>
    <scope>NUCLEOTIDE SEQUENCE [LARGE SCALE GENOMIC DNA]</scope>
    <source>
        <strain evidence="2">KCTC 32514</strain>
    </source>
</reference>
<organism evidence="1 2">
    <name type="scientific">Psychroserpens luteus</name>
    <dbReference type="NCBI Taxonomy" id="1434066"/>
    <lineage>
        <taxon>Bacteria</taxon>
        <taxon>Pseudomonadati</taxon>
        <taxon>Bacteroidota</taxon>
        <taxon>Flavobacteriia</taxon>
        <taxon>Flavobacteriales</taxon>
        <taxon>Flavobacteriaceae</taxon>
        <taxon>Psychroserpens</taxon>
    </lineage>
</organism>
<evidence type="ECO:0000313" key="2">
    <source>
        <dbReference type="Proteomes" id="UP001597548"/>
    </source>
</evidence>
<dbReference type="EMBL" id="JBHUOS010000001">
    <property type="protein sequence ID" value="MFD2914815.1"/>
    <property type="molecule type" value="Genomic_DNA"/>
</dbReference>
<accession>A0ABW5ZQV4</accession>
<comment type="caution">
    <text evidence="1">The sequence shown here is derived from an EMBL/GenBank/DDBJ whole genome shotgun (WGS) entry which is preliminary data.</text>
</comment>
<sequence length="231" mass="27551">MKQSLADEFIIDPETGVKLTLEQAESGIWLSHDNQFREITEEEINKLPYEDEQIVVRALNHLRSNTNYLKLDYFENEDFDILESAITLSHYDDWTFSNLYSFEYGFIFSPAPETNVSHILTQPQLMLWLKIDTIKGHYYFREKTKAEAFFDKFRNDDELKFDNYECFTFKKSYQILQVKRIIDILVTFKGLEIELKDDNLFIKSLRLINKDDVIKFETILSRLNSIIKPFH</sequence>
<name>A0ABW5ZQV4_9FLAO</name>
<evidence type="ECO:0000313" key="1">
    <source>
        <dbReference type="EMBL" id="MFD2914815.1"/>
    </source>
</evidence>
<dbReference type="RefSeq" id="WP_194507514.1">
    <property type="nucleotide sequence ID" value="NZ_JADILU010000003.1"/>
</dbReference>
<dbReference type="Proteomes" id="UP001597548">
    <property type="component" value="Unassembled WGS sequence"/>
</dbReference>